<reference evidence="2 3" key="1">
    <citation type="submission" date="2019-01" db="EMBL/GenBank/DDBJ databases">
        <title>A draft genome assembly of the solar-powered sea slug Elysia chlorotica.</title>
        <authorList>
            <person name="Cai H."/>
            <person name="Li Q."/>
            <person name="Fang X."/>
            <person name="Li J."/>
            <person name="Curtis N.E."/>
            <person name="Altenburger A."/>
            <person name="Shibata T."/>
            <person name="Feng M."/>
            <person name="Maeda T."/>
            <person name="Schwartz J.A."/>
            <person name="Shigenobu S."/>
            <person name="Lundholm N."/>
            <person name="Nishiyama T."/>
            <person name="Yang H."/>
            <person name="Hasebe M."/>
            <person name="Li S."/>
            <person name="Pierce S.K."/>
            <person name="Wang J."/>
        </authorList>
    </citation>
    <scope>NUCLEOTIDE SEQUENCE [LARGE SCALE GENOMIC DNA]</scope>
    <source>
        <strain evidence="2">EC2010</strain>
        <tissue evidence="2">Whole organism of an adult</tissue>
    </source>
</reference>
<comment type="caution">
    <text evidence="2">The sequence shown here is derived from an EMBL/GenBank/DDBJ whole genome shotgun (WGS) entry which is preliminary data.</text>
</comment>
<accession>A0A433UAP2</accession>
<dbReference type="AlphaFoldDB" id="A0A433UAP2"/>
<keyword evidence="1" id="KW-1133">Transmembrane helix</keyword>
<keyword evidence="1" id="KW-0472">Membrane</keyword>
<name>A0A433UAP2_ELYCH</name>
<protein>
    <submittedName>
        <fullName evidence="2">Uncharacterized protein</fullName>
    </submittedName>
</protein>
<proteinExistence type="predicted"/>
<keyword evidence="1" id="KW-0812">Transmembrane</keyword>
<dbReference type="Proteomes" id="UP000271974">
    <property type="component" value="Unassembled WGS sequence"/>
</dbReference>
<keyword evidence="3" id="KW-1185">Reference proteome</keyword>
<dbReference type="EMBL" id="RQTK01000023">
    <property type="protein sequence ID" value="RUS90895.1"/>
    <property type="molecule type" value="Genomic_DNA"/>
</dbReference>
<evidence type="ECO:0000313" key="3">
    <source>
        <dbReference type="Proteomes" id="UP000271974"/>
    </source>
</evidence>
<organism evidence="2 3">
    <name type="scientific">Elysia chlorotica</name>
    <name type="common">Eastern emerald elysia</name>
    <name type="synonym">Sea slug</name>
    <dbReference type="NCBI Taxonomy" id="188477"/>
    <lineage>
        <taxon>Eukaryota</taxon>
        <taxon>Metazoa</taxon>
        <taxon>Spiralia</taxon>
        <taxon>Lophotrochozoa</taxon>
        <taxon>Mollusca</taxon>
        <taxon>Gastropoda</taxon>
        <taxon>Heterobranchia</taxon>
        <taxon>Euthyneura</taxon>
        <taxon>Panpulmonata</taxon>
        <taxon>Sacoglossa</taxon>
        <taxon>Placobranchoidea</taxon>
        <taxon>Plakobranchidae</taxon>
        <taxon>Elysia</taxon>
    </lineage>
</organism>
<feature type="transmembrane region" description="Helical" evidence="1">
    <location>
        <begin position="36"/>
        <end position="64"/>
    </location>
</feature>
<evidence type="ECO:0000313" key="2">
    <source>
        <dbReference type="EMBL" id="RUS90895.1"/>
    </source>
</evidence>
<evidence type="ECO:0000256" key="1">
    <source>
        <dbReference type="SAM" id="Phobius"/>
    </source>
</evidence>
<gene>
    <name evidence="2" type="ORF">EGW08_001402</name>
</gene>
<sequence length="99" mass="11777">MQQLLFFFFINCFQFSNCLFKSHVYNVVPLKKLSLLFFVLFCHHIMTSICMAIFFLIIDVYICLRHMQIHLASICNYISACMSQLYIYDTDLCQNYNSS</sequence>